<gene>
    <name evidence="2" type="ORF">EVAR_21377_1</name>
</gene>
<organism evidence="2 3">
    <name type="scientific">Eumeta variegata</name>
    <name type="common">Bagworm moth</name>
    <name type="synonym">Eumeta japonica</name>
    <dbReference type="NCBI Taxonomy" id="151549"/>
    <lineage>
        <taxon>Eukaryota</taxon>
        <taxon>Metazoa</taxon>
        <taxon>Ecdysozoa</taxon>
        <taxon>Arthropoda</taxon>
        <taxon>Hexapoda</taxon>
        <taxon>Insecta</taxon>
        <taxon>Pterygota</taxon>
        <taxon>Neoptera</taxon>
        <taxon>Endopterygota</taxon>
        <taxon>Lepidoptera</taxon>
        <taxon>Glossata</taxon>
        <taxon>Ditrysia</taxon>
        <taxon>Tineoidea</taxon>
        <taxon>Psychidae</taxon>
        <taxon>Oiketicinae</taxon>
        <taxon>Eumeta</taxon>
    </lineage>
</organism>
<feature type="region of interest" description="Disordered" evidence="1">
    <location>
        <begin position="62"/>
        <end position="95"/>
    </location>
</feature>
<feature type="compositionally biased region" description="Basic residues" evidence="1">
    <location>
        <begin position="71"/>
        <end position="86"/>
    </location>
</feature>
<sequence>MCRALPACIVFVRCREVPAAPRDASPLRRTRTRRWPPSSTYRKLQCGAKCAVRGEGGAPLVVTVPDPLGNGRRRPRPRPRPRRVRRGTTAPLTPNKKKSVCGLICDNNLKILSVNPKYGGASHDNFIFTYSLANTYLNQIYESGERGWLIGEEDFRDEEVVVQDVNEEIDLRGLAVP</sequence>
<evidence type="ECO:0000313" key="2">
    <source>
        <dbReference type="EMBL" id="GBP73421.1"/>
    </source>
</evidence>
<dbReference type="EMBL" id="BGZK01001172">
    <property type="protein sequence ID" value="GBP73421.1"/>
    <property type="molecule type" value="Genomic_DNA"/>
</dbReference>
<evidence type="ECO:0008006" key="4">
    <source>
        <dbReference type="Google" id="ProtNLM"/>
    </source>
</evidence>
<accession>A0A4C1YAS7</accession>
<protein>
    <recommendedName>
        <fullName evidence="4">DDE Tnp4 domain-containing protein</fullName>
    </recommendedName>
</protein>
<name>A0A4C1YAS7_EUMVA</name>
<dbReference type="Proteomes" id="UP000299102">
    <property type="component" value="Unassembled WGS sequence"/>
</dbReference>
<dbReference type="AlphaFoldDB" id="A0A4C1YAS7"/>
<dbReference type="OrthoDB" id="7533242at2759"/>
<proteinExistence type="predicted"/>
<comment type="caution">
    <text evidence="2">The sequence shown here is derived from an EMBL/GenBank/DDBJ whole genome shotgun (WGS) entry which is preliminary data.</text>
</comment>
<keyword evidence="3" id="KW-1185">Reference proteome</keyword>
<evidence type="ECO:0000256" key="1">
    <source>
        <dbReference type="SAM" id="MobiDB-lite"/>
    </source>
</evidence>
<evidence type="ECO:0000313" key="3">
    <source>
        <dbReference type="Proteomes" id="UP000299102"/>
    </source>
</evidence>
<reference evidence="2 3" key="1">
    <citation type="journal article" date="2019" name="Commun. Biol.">
        <title>The bagworm genome reveals a unique fibroin gene that provides high tensile strength.</title>
        <authorList>
            <person name="Kono N."/>
            <person name="Nakamura H."/>
            <person name="Ohtoshi R."/>
            <person name="Tomita M."/>
            <person name="Numata K."/>
            <person name="Arakawa K."/>
        </authorList>
    </citation>
    <scope>NUCLEOTIDE SEQUENCE [LARGE SCALE GENOMIC DNA]</scope>
</reference>